<evidence type="ECO:0000313" key="3">
    <source>
        <dbReference type="Proteomes" id="UP000280188"/>
    </source>
</evidence>
<dbReference type="Pfam" id="PF13538">
    <property type="entry name" value="UvrD_C_2"/>
    <property type="match status" value="1"/>
</dbReference>
<keyword evidence="3" id="KW-1185">Reference proteome</keyword>
<reference evidence="2 3" key="1">
    <citation type="journal article" date="2018" name="Microbiol. Resour. Announc.">
        <title>Complete Genome Sequence of Acidithiobacillus ferridurans JCM 18981.</title>
        <authorList>
            <person name="Miyauchi T."/>
            <person name="Kouzuma A."/>
            <person name="Abe T."/>
            <person name="Watanabe K."/>
        </authorList>
    </citation>
    <scope>NUCLEOTIDE SEQUENCE [LARGE SCALE GENOMIC DNA]</scope>
    <source>
        <strain evidence="3">ATCC 33020 / DSM 29468 / JCM 18981 / 11Fe</strain>
    </source>
</reference>
<name>A0A2Z6IJ41_ACIFI</name>
<dbReference type="Gene3D" id="3.40.50.300">
    <property type="entry name" value="P-loop containing nucleotide triphosphate hydrolases"/>
    <property type="match status" value="1"/>
</dbReference>
<gene>
    <name evidence="2" type="ORF">AFERRID_08850</name>
</gene>
<dbReference type="KEGG" id="afj:AFERRID_08850"/>
<dbReference type="EMBL" id="AP018795">
    <property type="protein sequence ID" value="BBF64667.1"/>
    <property type="molecule type" value="Genomic_DNA"/>
</dbReference>
<dbReference type="InterPro" id="IPR027785">
    <property type="entry name" value="UvrD-like_helicase_C"/>
</dbReference>
<evidence type="ECO:0000259" key="1">
    <source>
        <dbReference type="Pfam" id="PF13538"/>
    </source>
</evidence>
<dbReference type="Proteomes" id="UP000280188">
    <property type="component" value="Chromosome"/>
</dbReference>
<dbReference type="CDD" id="cd18809">
    <property type="entry name" value="SF1_C_RecD"/>
    <property type="match status" value="1"/>
</dbReference>
<sequence>MTVHKAQGSEFAHTVLIIPPEDSPVLSRELLYTAITRARKCFTLIAPRERLENAIQRQTRRMSGLHAALNDPRR</sequence>
<dbReference type="SUPFAM" id="SSF52540">
    <property type="entry name" value="P-loop containing nucleoside triphosphate hydrolases"/>
    <property type="match status" value="1"/>
</dbReference>
<protein>
    <submittedName>
        <fullName evidence="2">RecBCD enzyme subunit RecD</fullName>
    </submittedName>
</protein>
<organism evidence="2 3">
    <name type="scientific">Acidithiobacillus ferridurans</name>
    <dbReference type="NCBI Taxonomy" id="1232575"/>
    <lineage>
        <taxon>Bacteria</taxon>
        <taxon>Pseudomonadati</taxon>
        <taxon>Pseudomonadota</taxon>
        <taxon>Acidithiobacillia</taxon>
        <taxon>Acidithiobacillales</taxon>
        <taxon>Acidithiobacillaceae</taxon>
        <taxon>Acidithiobacillus</taxon>
    </lineage>
</organism>
<evidence type="ECO:0000313" key="2">
    <source>
        <dbReference type="EMBL" id="BBF64667.1"/>
    </source>
</evidence>
<dbReference type="RefSeq" id="WP_232027767.1">
    <property type="nucleotide sequence ID" value="NZ_AP018795.1"/>
</dbReference>
<accession>A0A2Z6IJ41</accession>
<dbReference type="AlphaFoldDB" id="A0A2Z6IJ41"/>
<dbReference type="InterPro" id="IPR027417">
    <property type="entry name" value="P-loop_NTPase"/>
</dbReference>
<proteinExistence type="predicted"/>
<feature type="domain" description="UvrD-like helicase C-terminal" evidence="1">
    <location>
        <begin position="1"/>
        <end position="40"/>
    </location>
</feature>